<evidence type="ECO:0000259" key="13">
    <source>
        <dbReference type="SMART" id="SM00829"/>
    </source>
</evidence>
<dbReference type="AlphaFoldDB" id="A0A061ABT4"/>
<name>A0A061ABT4_9ACTN</name>
<evidence type="ECO:0000256" key="9">
    <source>
        <dbReference type="ARBA" id="ARBA00039387"/>
    </source>
</evidence>
<evidence type="ECO:0000256" key="11">
    <source>
        <dbReference type="ARBA" id="ARBA00049085"/>
    </source>
</evidence>
<dbReference type="PROSITE" id="PS00059">
    <property type="entry name" value="ADH_ZINC"/>
    <property type="match status" value="1"/>
</dbReference>
<dbReference type="RefSeq" id="WP_044580525.1">
    <property type="nucleotide sequence ID" value="NZ_BAABDR010000100.1"/>
</dbReference>
<dbReference type="InterPro" id="IPR002328">
    <property type="entry name" value="ADH_Zn_CS"/>
</dbReference>
<evidence type="ECO:0000256" key="7">
    <source>
        <dbReference type="ARBA" id="ARBA00038004"/>
    </source>
</evidence>
<evidence type="ECO:0000256" key="5">
    <source>
        <dbReference type="ARBA" id="ARBA00037678"/>
    </source>
</evidence>
<evidence type="ECO:0000256" key="8">
    <source>
        <dbReference type="ARBA" id="ARBA00039102"/>
    </source>
</evidence>
<dbReference type="InterPro" id="IPR011032">
    <property type="entry name" value="GroES-like_sf"/>
</dbReference>
<dbReference type="CDD" id="cd08231">
    <property type="entry name" value="MDR_TM0436_like"/>
    <property type="match status" value="1"/>
</dbReference>
<dbReference type="Pfam" id="PF08240">
    <property type="entry name" value="ADH_N"/>
    <property type="match status" value="1"/>
</dbReference>
<evidence type="ECO:0000256" key="4">
    <source>
        <dbReference type="ARBA" id="ARBA00023002"/>
    </source>
</evidence>
<dbReference type="SMART" id="SM00829">
    <property type="entry name" value="PKS_ER"/>
    <property type="match status" value="1"/>
</dbReference>
<sequence length="378" mass="40514">MNLPEYGRGLVIEEYGKPMKLRDFPVTAPSAGGILVKIETATLCGSDVHLWEGAYERHGPRLPLMPGHEAVGTVVALGEAVEADSVGHALSIGDRVVWEHESCGQCYACNVLRRRTLCTNRRLGMLTSTDDSPHLNGTIAEYSYVWPGSGRLRVPDAVESTWASAASCAFRTVLHAIERLGQVDYRHDVVVQGSGALGLFATAMLSTLNPRKLIVIGAPAGRLEVASAFGADETISIEDCPDPAEGVSAVLAATDGRGADVVCDFSGGPGVVGEGIEFAAPDGRLLIVGSTTQTSQAIDPTLIVVRNLTLFGSTSAEIGSYYRAMRFLERHRDRFDWDLLVGNARYSLDDAAIAFDRMKAFDEVKAVIEPHRNLSGTV</sequence>
<gene>
    <name evidence="15" type="ORF">J2Z30_004529</name>
    <name evidence="14" type="ORF">SIRAN9882</name>
</gene>
<dbReference type="Gene3D" id="3.90.180.10">
    <property type="entry name" value="Medium-chain alcohol dehydrogenases, catalytic domain"/>
    <property type="match status" value="1"/>
</dbReference>
<dbReference type="PANTHER" id="PTHR43401">
    <property type="entry name" value="L-THREONINE 3-DEHYDROGENASE"/>
    <property type="match status" value="1"/>
</dbReference>
<dbReference type="EC" id="1.1.1.329" evidence="8"/>
<dbReference type="Gene3D" id="3.40.50.720">
    <property type="entry name" value="NAD(P)-binding Rossmann-like Domain"/>
    <property type="match status" value="1"/>
</dbReference>
<feature type="domain" description="Enoyl reductase (ER)" evidence="13">
    <location>
        <begin position="16"/>
        <end position="368"/>
    </location>
</feature>
<comment type="pathway">
    <text evidence="6">Metabolic intermediate biosynthesis; 2-deoxystreptamine biosynthesis; 2-deoxystreptamine from D-glucose 6-phosphate: step 3/4.</text>
</comment>
<evidence type="ECO:0000256" key="3">
    <source>
        <dbReference type="ARBA" id="ARBA00022833"/>
    </source>
</evidence>
<comment type="function">
    <text evidence="5">Catalyzes the oxidation of 2-deoxy-scyllo-inosamine (DOIA) with NAD(+) or NADP(+), forming 3-amino-2,3-dideoxy-scyllo-inosose (amino-DOI).</text>
</comment>
<dbReference type="GO" id="GO:0016491">
    <property type="term" value="F:oxidoreductase activity"/>
    <property type="evidence" value="ECO:0007669"/>
    <property type="project" value="UniProtKB-KW"/>
</dbReference>
<dbReference type="Proteomes" id="UP000756710">
    <property type="component" value="Unassembled WGS sequence"/>
</dbReference>
<evidence type="ECO:0000256" key="1">
    <source>
        <dbReference type="ARBA" id="ARBA00001947"/>
    </source>
</evidence>
<proteinExistence type="inferred from homology"/>
<evidence type="ECO:0000256" key="12">
    <source>
        <dbReference type="RuleBase" id="RU361277"/>
    </source>
</evidence>
<dbReference type="SUPFAM" id="SSF51735">
    <property type="entry name" value="NAD(P)-binding Rossmann-fold domains"/>
    <property type="match status" value="1"/>
</dbReference>
<comment type="similarity">
    <text evidence="7">Belongs to the zinc-containing alcohol dehydrogenase family. DOIA dehydrogenase subfamily.</text>
</comment>
<dbReference type="InterPro" id="IPR013149">
    <property type="entry name" value="ADH-like_C"/>
</dbReference>
<keyword evidence="4" id="KW-0560">Oxidoreductase</keyword>
<comment type="cofactor">
    <cofactor evidence="1 12">
        <name>Zn(2+)</name>
        <dbReference type="ChEBI" id="CHEBI:29105"/>
    </cofactor>
</comment>
<accession>A0A061ABT4</accession>
<dbReference type="EMBL" id="LK022848">
    <property type="protein sequence ID" value="CDR17916.1"/>
    <property type="molecule type" value="Genomic_DNA"/>
</dbReference>
<evidence type="ECO:0000256" key="10">
    <source>
        <dbReference type="ARBA" id="ARBA00048685"/>
    </source>
</evidence>
<dbReference type="GO" id="GO:0008270">
    <property type="term" value="F:zinc ion binding"/>
    <property type="evidence" value="ECO:0007669"/>
    <property type="project" value="InterPro"/>
</dbReference>
<dbReference type="HOGENOM" id="CLU_026673_11_0_11"/>
<reference evidence="15 16" key="2">
    <citation type="submission" date="2021-03" db="EMBL/GenBank/DDBJ databases">
        <title>Genomic Encyclopedia of Type Strains, Phase IV (KMG-IV): sequencing the most valuable type-strain genomes for metagenomic binning, comparative biology and taxonomic classification.</title>
        <authorList>
            <person name="Goeker M."/>
        </authorList>
    </citation>
    <scope>NUCLEOTIDE SEQUENCE [LARGE SCALE GENOMIC DNA]</scope>
    <source>
        <strain evidence="15 16">DSM 41954</strain>
    </source>
</reference>
<dbReference type="Pfam" id="PF00107">
    <property type="entry name" value="ADH_zinc_N"/>
    <property type="match status" value="1"/>
</dbReference>
<evidence type="ECO:0000313" key="14">
    <source>
        <dbReference type="EMBL" id="CDR17916.1"/>
    </source>
</evidence>
<reference evidence="14" key="1">
    <citation type="submission" date="2014-05" db="EMBL/GenBank/DDBJ databases">
        <authorList>
            <person name="Horn Fabian"/>
        </authorList>
    </citation>
    <scope>NUCLEOTIDE SEQUENCE</scope>
</reference>
<evidence type="ECO:0000313" key="15">
    <source>
        <dbReference type="EMBL" id="MBP2063508.1"/>
    </source>
</evidence>
<dbReference type="SUPFAM" id="SSF50129">
    <property type="entry name" value="GroES-like"/>
    <property type="match status" value="1"/>
</dbReference>
<dbReference type="EMBL" id="JAGGLR010000012">
    <property type="protein sequence ID" value="MBP2063508.1"/>
    <property type="molecule type" value="Genomic_DNA"/>
</dbReference>
<protein>
    <recommendedName>
        <fullName evidence="9">2-deoxy-scyllo-inosamine dehydrogenase</fullName>
        <ecNumber evidence="8">1.1.1.329</ecNumber>
    </recommendedName>
</protein>
<comment type="catalytic activity">
    <reaction evidence="10">
        <text>2-deoxy-scyllo-inosamine + NAD(+) = 3-amino-2,3-dideoxy-scyllo-inosose + NADH + H(+)</text>
        <dbReference type="Rhea" id="RHEA:33883"/>
        <dbReference type="ChEBI" id="CHEBI:15378"/>
        <dbReference type="ChEBI" id="CHEBI:57540"/>
        <dbReference type="ChEBI" id="CHEBI:57945"/>
        <dbReference type="ChEBI" id="CHEBI:65002"/>
        <dbReference type="ChEBI" id="CHEBI:65003"/>
        <dbReference type="EC" id="1.1.1.329"/>
    </reaction>
</comment>
<dbReference type="InterPro" id="IPR036291">
    <property type="entry name" value="NAD(P)-bd_dom_sf"/>
</dbReference>
<dbReference type="InterPro" id="IPR013154">
    <property type="entry name" value="ADH-like_N"/>
</dbReference>
<dbReference type="InterPro" id="IPR050129">
    <property type="entry name" value="Zn_alcohol_dh"/>
</dbReference>
<keyword evidence="16" id="KW-1185">Reference proteome</keyword>
<keyword evidence="2 12" id="KW-0479">Metal-binding</keyword>
<evidence type="ECO:0000256" key="2">
    <source>
        <dbReference type="ARBA" id="ARBA00022723"/>
    </source>
</evidence>
<dbReference type="InterPro" id="IPR020843">
    <property type="entry name" value="ER"/>
</dbReference>
<organism evidence="14">
    <name type="scientific">Streptomyces iranensis</name>
    <dbReference type="NCBI Taxonomy" id="576784"/>
    <lineage>
        <taxon>Bacteria</taxon>
        <taxon>Bacillati</taxon>
        <taxon>Actinomycetota</taxon>
        <taxon>Actinomycetes</taxon>
        <taxon>Kitasatosporales</taxon>
        <taxon>Streptomycetaceae</taxon>
        <taxon>Streptomyces</taxon>
        <taxon>Streptomyces violaceusniger group</taxon>
    </lineage>
</organism>
<evidence type="ECO:0000313" key="16">
    <source>
        <dbReference type="Proteomes" id="UP000756710"/>
    </source>
</evidence>
<comment type="catalytic activity">
    <reaction evidence="11">
        <text>2-deoxy-scyllo-inosamine + NADP(+) = 3-amino-2,3-dideoxy-scyllo-inosose + NADPH + H(+)</text>
        <dbReference type="Rhea" id="RHEA:33879"/>
        <dbReference type="ChEBI" id="CHEBI:15378"/>
        <dbReference type="ChEBI" id="CHEBI:57783"/>
        <dbReference type="ChEBI" id="CHEBI:58349"/>
        <dbReference type="ChEBI" id="CHEBI:65002"/>
        <dbReference type="ChEBI" id="CHEBI:65003"/>
        <dbReference type="EC" id="1.1.1.329"/>
    </reaction>
</comment>
<keyword evidence="3 12" id="KW-0862">Zinc</keyword>
<evidence type="ECO:0000256" key="6">
    <source>
        <dbReference type="ARBA" id="ARBA00037908"/>
    </source>
</evidence>